<evidence type="ECO:0000259" key="1">
    <source>
        <dbReference type="Pfam" id="PF03358"/>
    </source>
</evidence>
<dbReference type="InterPro" id="IPR029039">
    <property type="entry name" value="Flavoprotein-like_sf"/>
</dbReference>
<dbReference type="GO" id="GO:0016491">
    <property type="term" value="F:oxidoreductase activity"/>
    <property type="evidence" value="ECO:0007669"/>
    <property type="project" value="InterPro"/>
</dbReference>
<proteinExistence type="predicted"/>
<dbReference type="GO" id="GO:0010181">
    <property type="term" value="F:FMN binding"/>
    <property type="evidence" value="ECO:0007669"/>
    <property type="project" value="TreeGrafter"/>
</dbReference>
<dbReference type="InterPro" id="IPR050712">
    <property type="entry name" value="NAD(P)H-dep_reductase"/>
</dbReference>
<dbReference type="EMBL" id="CP038462">
    <property type="protein sequence ID" value="QCC76614.1"/>
    <property type="molecule type" value="Genomic_DNA"/>
</dbReference>
<feature type="domain" description="NADPH-dependent FMN reductase-like" evidence="1">
    <location>
        <begin position="36"/>
        <end position="174"/>
    </location>
</feature>
<reference evidence="2 3" key="1">
    <citation type="journal article" date="2008" name="Int. J. Syst. Evol. Microbiol.">
        <title>Nocardioides daphniae sp. nov., isolated from Daphnia cucullata (Crustacea: Cladocera).</title>
        <authorList>
            <person name="Toth E.M."/>
            <person name="Keki Z."/>
            <person name="Homonnay Z.G."/>
            <person name="Borsodi A.K."/>
            <person name="Marialigeti K."/>
            <person name="Schumann P."/>
        </authorList>
    </citation>
    <scope>NUCLEOTIDE SEQUENCE [LARGE SCALE GENOMIC DNA]</scope>
    <source>
        <strain evidence="2 3">JCM 16608</strain>
    </source>
</reference>
<accession>A0A4P7UAD1</accession>
<gene>
    <name evidence="2" type="ORF">E2C04_04190</name>
</gene>
<dbReference type="InterPro" id="IPR005025">
    <property type="entry name" value="FMN_Rdtase-like_dom"/>
</dbReference>
<sequence>MESCSVRNRVMPRPYSDWANRRGGKRQGSPTTGVPVKIAVIVGSTRPKRLGSAVGAWVLEQAEQHGGAEFTLLEVADFDLGTNYEQSTDKSYEEPSTQRWSDVVDEFDGYVFVTPEYNHGLPAPMKSAVDLLYTEWAGKAVAFVGYGGVGAARAVEQWRMVVANLGLLGVRQALHLQMADDFEDDRVAPLPKRTGEMKSVLDQLVELTATLRG</sequence>
<dbReference type="Proteomes" id="UP000297025">
    <property type="component" value="Chromosome"/>
</dbReference>
<evidence type="ECO:0000313" key="2">
    <source>
        <dbReference type="EMBL" id="QCC76614.1"/>
    </source>
</evidence>
<dbReference type="Pfam" id="PF03358">
    <property type="entry name" value="FMN_red"/>
    <property type="match status" value="1"/>
</dbReference>
<dbReference type="AlphaFoldDB" id="A0A4P7UAD1"/>
<dbReference type="PANTHER" id="PTHR30543">
    <property type="entry name" value="CHROMATE REDUCTASE"/>
    <property type="match status" value="1"/>
</dbReference>
<dbReference type="KEGG" id="ndp:E2C04_04190"/>
<name>A0A4P7UAD1_9ACTN</name>
<protein>
    <submittedName>
        <fullName evidence="2">NADPH-dependent oxidoreductase</fullName>
    </submittedName>
</protein>
<dbReference type="SUPFAM" id="SSF52218">
    <property type="entry name" value="Flavoproteins"/>
    <property type="match status" value="1"/>
</dbReference>
<organism evidence="2 3">
    <name type="scientific">Nocardioides daphniae</name>
    <dbReference type="NCBI Taxonomy" id="402297"/>
    <lineage>
        <taxon>Bacteria</taxon>
        <taxon>Bacillati</taxon>
        <taxon>Actinomycetota</taxon>
        <taxon>Actinomycetes</taxon>
        <taxon>Propionibacteriales</taxon>
        <taxon>Nocardioidaceae</taxon>
        <taxon>Nocardioides</taxon>
    </lineage>
</organism>
<dbReference type="Gene3D" id="3.40.50.360">
    <property type="match status" value="1"/>
</dbReference>
<evidence type="ECO:0000313" key="3">
    <source>
        <dbReference type="Proteomes" id="UP000297025"/>
    </source>
</evidence>
<dbReference type="GO" id="GO:0005829">
    <property type="term" value="C:cytosol"/>
    <property type="evidence" value="ECO:0007669"/>
    <property type="project" value="TreeGrafter"/>
</dbReference>
<dbReference type="PANTHER" id="PTHR30543:SF21">
    <property type="entry name" value="NAD(P)H-DEPENDENT FMN REDUCTASE LOT6"/>
    <property type="match status" value="1"/>
</dbReference>